<comment type="caution">
    <text evidence="1">The sequence shown here is derived from an EMBL/GenBank/DDBJ whole genome shotgun (WGS) entry which is preliminary data.</text>
</comment>
<dbReference type="Proteomes" id="UP000186777">
    <property type="component" value="Unassembled WGS sequence"/>
</dbReference>
<evidence type="ECO:0000313" key="1">
    <source>
        <dbReference type="EMBL" id="OLA36608.1"/>
    </source>
</evidence>
<evidence type="ECO:0000313" key="2">
    <source>
        <dbReference type="Proteomes" id="UP000186777"/>
    </source>
</evidence>
<reference evidence="1 2" key="1">
    <citation type="journal article" date="2016" name="Nat. Biotechnol.">
        <title>Measurement of bacterial replication rates in microbial communities.</title>
        <authorList>
            <person name="Brown C.T."/>
            <person name="Olm M.R."/>
            <person name="Thomas B.C."/>
            <person name="Banfield J.F."/>
        </authorList>
    </citation>
    <scope>NUCLEOTIDE SEQUENCE [LARGE SCALE GENOMIC DNA]</scope>
    <source>
        <strain evidence="1">46_33</strain>
    </source>
</reference>
<protein>
    <submittedName>
        <fullName evidence="1">Uncharacterized protein</fullName>
    </submittedName>
</protein>
<name>A0A1Q6R2J6_9FIRM</name>
<proteinExistence type="predicted"/>
<organism evidence="1 2">
    <name type="scientific">Phascolarctobacterium succinatutens</name>
    <dbReference type="NCBI Taxonomy" id="626940"/>
    <lineage>
        <taxon>Bacteria</taxon>
        <taxon>Bacillati</taxon>
        <taxon>Bacillota</taxon>
        <taxon>Negativicutes</taxon>
        <taxon>Acidaminococcales</taxon>
        <taxon>Acidaminococcaceae</taxon>
        <taxon>Phascolarctobacterium</taxon>
    </lineage>
</organism>
<dbReference type="AlphaFoldDB" id="A0A1Q6R2J6"/>
<dbReference type="EMBL" id="MNTG01000043">
    <property type="protein sequence ID" value="OLA36608.1"/>
    <property type="molecule type" value="Genomic_DNA"/>
</dbReference>
<gene>
    <name evidence="1" type="ORF">BHW43_09225</name>
</gene>
<sequence length="230" mass="27164">MYKCREASTKEIIAFQKEFCENLSAAIGMNNKHRVQVESYEELPPWSFVYNADGSDRFLKDDIIMLKVCDLEKRVVYYPVFPEKRGLKLLQCWDMAVPPKLTAFEQEGKQEGNVHRANQSLRNLIAFARLFMLSQSRWHKPMAYSFNNIISQLYLVPEADVAPETIKLINDVIGKYIRDDSQEHYIKCNNLQDFIDYIQTKYSLVKFKSDDFSLLRRILHDYYPAEKIYF</sequence>
<dbReference type="STRING" id="626940.BHW43_09225"/>
<accession>A0A1Q6R2J6</accession>